<gene>
    <name evidence="2" type="ORF">MAR_019299</name>
</gene>
<protein>
    <submittedName>
        <fullName evidence="2">Uncharacterized protein</fullName>
    </submittedName>
</protein>
<organism evidence="2 3">
    <name type="scientific">Mya arenaria</name>
    <name type="common">Soft-shell clam</name>
    <dbReference type="NCBI Taxonomy" id="6604"/>
    <lineage>
        <taxon>Eukaryota</taxon>
        <taxon>Metazoa</taxon>
        <taxon>Spiralia</taxon>
        <taxon>Lophotrochozoa</taxon>
        <taxon>Mollusca</taxon>
        <taxon>Bivalvia</taxon>
        <taxon>Autobranchia</taxon>
        <taxon>Heteroconchia</taxon>
        <taxon>Euheterodonta</taxon>
        <taxon>Imparidentia</taxon>
        <taxon>Neoheterodontei</taxon>
        <taxon>Myida</taxon>
        <taxon>Myoidea</taxon>
        <taxon>Myidae</taxon>
        <taxon>Mya</taxon>
    </lineage>
</organism>
<dbReference type="EMBL" id="CP111017">
    <property type="protein sequence ID" value="WAR09341.1"/>
    <property type="molecule type" value="Genomic_DNA"/>
</dbReference>
<name>A0ABY7EQ85_MYAAR</name>
<accession>A0ABY7EQ85</accession>
<evidence type="ECO:0000313" key="3">
    <source>
        <dbReference type="Proteomes" id="UP001164746"/>
    </source>
</evidence>
<keyword evidence="1" id="KW-0472">Membrane</keyword>
<dbReference type="Proteomes" id="UP001164746">
    <property type="component" value="Chromosome 6"/>
</dbReference>
<sequence>IECTYDGCSLYETIFEKCPYGFECFTNGTHVMCRQTSKDLFDLVLGTVFGGTAFVVLLALFVVGTASLRRRVDHFKSKNYHDSTPNSLTINRKQGNTVSNLKRTRMVTKNDQYASINDQ</sequence>
<feature type="transmembrane region" description="Helical" evidence="1">
    <location>
        <begin position="44"/>
        <end position="68"/>
    </location>
</feature>
<reference evidence="2" key="1">
    <citation type="submission" date="2022-11" db="EMBL/GenBank/DDBJ databases">
        <title>Centuries of genome instability and evolution in soft-shell clam transmissible cancer (bioRxiv).</title>
        <authorList>
            <person name="Hart S.F.M."/>
            <person name="Yonemitsu M.A."/>
            <person name="Giersch R.M."/>
            <person name="Beal B.F."/>
            <person name="Arriagada G."/>
            <person name="Davis B.W."/>
            <person name="Ostrander E.A."/>
            <person name="Goff S.P."/>
            <person name="Metzger M.J."/>
        </authorList>
    </citation>
    <scope>NUCLEOTIDE SEQUENCE</scope>
    <source>
        <strain evidence="2">MELC-2E11</strain>
        <tissue evidence="2">Siphon/mantle</tissue>
    </source>
</reference>
<keyword evidence="3" id="KW-1185">Reference proteome</keyword>
<feature type="non-terminal residue" evidence="2">
    <location>
        <position position="119"/>
    </location>
</feature>
<evidence type="ECO:0000313" key="2">
    <source>
        <dbReference type="EMBL" id="WAR09341.1"/>
    </source>
</evidence>
<keyword evidence="1" id="KW-1133">Transmembrane helix</keyword>
<keyword evidence="1" id="KW-0812">Transmembrane</keyword>
<proteinExistence type="predicted"/>
<evidence type="ECO:0000256" key="1">
    <source>
        <dbReference type="SAM" id="Phobius"/>
    </source>
</evidence>